<dbReference type="Proteomes" id="UP001233535">
    <property type="component" value="Unassembled WGS sequence"/>
</dbReference>
<organism evidence="2 3">
    <name type="scientific">Lysobacter arvi</name>
    <dbReference type="NCBI Taxonomy" id="3038776"/>
    <lineage>
        <taxon>Bacteria</taxon>
        <taxon>Pseudomonadati</taxon>
        <taxon>Pseudomonadota</taxon>
        <taxon>Gammaproteobacteria</taxon>
        <taxon>Lysobacterales</taxon>
        <taxon>Lysobacteraceae</taxon>
        <taxon>Lysobacter</taxon>
    </lineage>
</organism>
<accession>A0ABU1CAA1</accession>
<gene>
    <name evidence="2" type="ORF">P8609_03975</name>
</gene>
<proteinExistence type="predicted"/>
<dbReference type="Pfam" id="PF11860">
    <property type="entry name" value="Muramidase"/>
    <property type="match status" value="1"/>
</dbReference>
<protein>
    <submittedName>
        <fullName evidence="2">N-acetylmuramidase domain-containing protein</fullName>
    </submittedName>
</protein>
<sequence>MGEFQIMGFNYAMAGFESPKDFTMAMSLGEAEHIKAFLKFAKGNKTLLRGLRTRNFEMIAEGHNGAAWRSINPEYASNIRRYYHEYAADN</sequence>
<evidence type="ECO:0000259" key="1">
    <source>
        <dbReference type="Pfam" id="PF11860"/>
    </source>
</evidence>
<dbReference type="EMBL" id="JARUHG010000001">
    <property type="protein sequence ID" value="MDR0182128.1"/>
    <property type="molecule type" value="Genomic_DNA"/>
</dbReference>
<comment type="caution">
    <text evidence="2">The sequence shown here is derived from an EMBL/GenBank/DDBJ whole genome shotgun (WGS) entry which is preliminary data.</text>
</comment>
<dbReference type="InterPro" id="IPR024408">
    <property type="entry name" value="Muramidase"/>
</dbReference>
<keyword evidence="3" id="KW-1185">Reference proteome</keyword>
<name>A0ABU1CAA1_9GAMM</name>
<evidence type="ECO:0000313" key="3">
    <source>
        <dbReference type="Proteomes" id="UP001233535"/>
    </source>
</evidence>
<feature type="domain" description="N-acetylmuramidase" evidence="1">
    <location>
        <begin position="1"/>
        <end position="86"/>
    </location>
</feature>
<reference evidence="2 3" key="1">
    <citation type="submission" date="2023-04" db="EMBL/GenBank/DDBJ databases">
        <title>Lysobacter sp. strain UC isolated from soil sample.</title>
        <authorList>
            <person name="Choksket S."/>
            <person name="Harshvardhan F."/>
            <person name="Rana R."/>
            <person name="Patil P.B."/>
            <person name="Korpole S."/>
        </authorList>
    </citation>
    <scope>NUCLEOTIDE SEQUENCE [LARGE SCALE GENOMIC DNA]</scope>
    <source>
        <strain evidence="2 3">UC</strain>
    </source>
</reference>
<evidence type="ECO:0000313" key="2">
    <source>
        <dbReference type="EMBL" id="MDR0182128.1"/>
    </source>
</evidence>